<evidence type="ECO:0000256" key="1">
    <source>
        <dbReference type="SAM" id="SignalP"/>
    </source>
</evidence>
<gene>
    <name evidence="2" type="ORF">ACFORG_21045</name>
</gene>
<dbReference type="RefSeq" id="WP_386737542.1">
    <property type="nucleotide sequence ID" value="NZ_JBHRXI010000048.1"/>
</dbReference>
<keyword evidence="1" id="KW-0732">Signal</keyword>
<reference evidence="3" key="1">
    <citation type="journal article" date="2019" name="Int. J. Syst. Evol. Microbiol.">
        <title>The Global Catalogue of Microorganisms (GCM) 10K type strain sequencing project: providing services to taxonomists for standard genome sequencing and annotation.</title>
        <authorList>
            <consortium name="The Broad Institute Genomics Platform"/>
            <consortium name="The Broad Institute Genome Sequencing Center for Infectious Disease"/>
            <person name="Wu L."/>
            <person name="Ma J."/>
        </authorList>
    </citation>
    <scope>NUCLEOTIDE SEQUENCE [LARGE SCALE GENOMIC DNA]</scope>
    <source>
        <strain evidence="3">KCTC 42911</strain>
    </source>
</reference>
<organism evidence="2 3">
    <name type="scientific">Lutimaribacter marinistellae</name>
    <dbReference type="NCBI Taxonomy" id="1820329"/>
    <lineage>
        <taxon>Bacteria</taxon>
        <taxon>Pseudomonadati</taxon>
        <taxon>Pseudomonadota</taxon>
        <taxon>Alphaproteobacteria</taxon>
        <taxon>Rhodobacterales</taxon>
        <taxon>Roseobacteraceae</taxon>
        <taxon>Lutimaribacter</taxon>
    </lineage>
</organism>
<name>A0ABV7TLY5_9RHOB</name>
<sequence>MLRIALLMVLTAGPALAQTATVSGTDGRNALGTVPCTAIAGAALRDCPAELVHKDNGDATLSVALPGGEIRRIYFSDGKATSSSATAAMTSEVQGDMMVIFIDPGETYRVPAAAVAP</sequence>
<evidence type="ECO:0000313" key="3">
    <source>
        <dbReference type="Proteomes" id="UP001595629"/>
    </source>
</evidence>
<proteinExistence type="predicted"/>
<comment type="caution">
    <text evidence="2">The sequence shown here is derived from an EMBL/GenBank/DDBJ whole genome shotgun (WGS) entry which is preliminary data.</text>
</comment>
<dbReference type="Proteomes" id="UP001595629">
    <property type="component" value="Unassembled WGS sequence"/>
</dbReference>
<feature type="chain" id="PRO_5046634280" evidence="1">
    <location>
        <begin position="18"/>
        <end position="117"/>
    </location>
</feature>
<evidence type="ECO:0000313" key="2">
    <source>
        <dbReference type="EMBL" id="MFC3616236.1"/>
    </source>
</evidence>
<protein>
    <submittedName>
        <fullName evidence="2">Uncharacterized protein</fullName>
    </submittedName>
</protein>
<dbReference type="EMBL" id="JBHRXI010000048">
    <property type="protein sequence ID" value="MFC3616236.1"/>
    <property type="molecule type" value="Genomic_DNA"/>
</dbReference>
<accession>A0ABV7TLY5</accession>
<feature type="signal peptide" evidence="1">
    <location>
        <begin position="1"/>
        <end position="17"/>
    </location>
</feature>
<keyword evidence="3" id="KW-1185">Reference proteome</keyword>